<gene>
    <name evidence="7" type="ORF">TRUGW13939_06670</name>
</gene>
<sequence length="501" mass="54743">MNRIIRKTLAFSLLGLFAPAVADICSNLEAATSTSGILTHQLSLAYETEIQNYWSAACTGLRPSCMMFPTSADEVADIVHALHQTDDLFAIKSGGHMPNNGFSSIQGGLLISTKKLNNIVAYDAETQTAKVGPGMTWAEAQKGLDGTGVTLVGGRMGGVGIGGYILGVGLSFLSSQHGWAANNVVDIEVVLANGTIVHANDSENQDLFAVLKGGGNNFGIVTQYTLKTHPISEKVWGGVVTFSKDQTPQLLEAIRNFVEYYPDDKAAIIPTCEHTSLFTSWFVFFFYDGATPPADVFANFTSITSETSTIRTWDSYYDLLQSNDGYDLHGQRYAIATETTPLPSAEVGSEVLNTIWETFYNVTSDVVLELGVIATIALQPMPRTITSKAKARGGDLLDFPDTTDYVIFELDISHSLSIDDDTTEAAIQSLYTKIGNRVESYIQDGTLPDVYRPLFMNDAHGTQDYWARISPKSRNLAKQVRESYDPDMFWQNRTSGGFRVE</sequence>
<dbReference type="Pfam" id="PF01565">
    <property type="entry name" value="FAD_binding_4"/>
    <property type="match status" value="1"/>
</dbReference>
<dbReference type="InterPro" id="IPR016166">
    <property type="entry name" value="FAD-bd_PCMH"/>
</dbReference>
<feature type="signal peptide" evidence="5">
    <location>
        <begin position="1"/>
        <end position="22"/>
    </location>
</feature>
<keyword evidence="3" id="KW-0274">FAD</keyword>
<dbReference type="GeneID" id="55994165"/>
<evidence type="ECO:0000256" key="2">
    <source>
        <dbReference type="ARBA" id="ARBA00022630"/>
    </source>
</evidence>
<feature type="chain" id="PRO_5028909770" description="FAD-binding PCMH-type domain-containing protein" evidence="5">
    <location>
        <begin position="23"/>
        <end position="501"/>
    </location>
</feature>
<keyword evidence="8" id="KW-1185">Reference proteome</keyword>
<dbReference type="Proteomes" id="UP000509510">
    <property type="component" value="Chromosome III"/>
</dbReference>
<evidence type="ECO:0000256" key="4">
    <source>
        <dbReference type="ARBA" id="ARBA00023002"/>
    </source>
</evidence>
<dbReference type="KEGG" id="trg:TRUGW13939_06670"/>
<accession>A0A7H8R0I1</accession>
<dbReference type="InterPro" id="IPR016169">
    <property type="entry name" value="FAD-bd_PCMH_sub2"/>
</dbReference>
<evidence type="ECO:0000256" key="3">
    <source>
        <dbReference type="ARBA" id="ARBA00022827"/>
    </source>
</evidence>
<evidence type="ECO:0000256" key="1">
    <source>
        <dbReference type="ARBA" id="ARBA00005466"/>
    </source>
</evidence>
<dbReference type="Gene3D" id="3.30.465.10">
    <property type="match status" value="1"/>
</dbReference>
<keyword evidence="2" id="KW-0285">Flavoprotein</keyword>
<evidence type="ECO:0000256" key="5">
    <source>
        <dbReference type="SAM" id="SignalP"/>
    </source>
</evidence>
<dbReference type="EMBL" id="CP055900">
    <property type="protein sequence ID" value="QKX59536.1"/>
    <property type="molecule type" value="Genomic_DNA"/>
</dbReference>
<keyword evidence="5" id="KW-0732">Signal</keyword>
<feature type="domain" description="FAD-binding PCMH-type" evidence="6">
    <location>
        <begin position="59"/>
        <end position="231"/>
    </location>
</feature>
<dbReference type="GO" id="GO:0071949">
    <property type="term" value="F:FAD binding"/>
    <property type="evidence" value="ECO:0007669"/>
    <property type="project" value="InterPro"/>
</dbReference>
<reference evidence="8" key="1">
    <citation type="submission" date="2020-06" db="EMBL/GenBank/DDBJ databases">
        <title>A chromosome-scale genome assembly of Talaromyces rugulosus W13939.</title>
        <authorList>
            <person name="Wang B."/>
            <person name="Guo L."/>
            <person name="Ye K."/>
            <person name="Wang L."/>
        </authorList>
    </citation>
    <scope>NUCLEOTIDE SEQUENCE [LARGE SCALE GENOMIC DNA]</scope>
    <source>
        <strain evidence="8">W13939</strain>
    </source>
</reference>
<dbReference type="SUPFAM" id="SSF56176">
    <property type="entry name" value="FAD-binding/transporter-associated domain-like"/>
    <property type="match status" value="1"/>
</dbReference>
<protein>
    <recommendedName>
        <fullName evidence="6">FAD-binding PCMH-type domain-containing protein</fullName>
    </recommendedName>
</protein>
<dbReference type="PROSITE" id="PS51387">
    <property type="entry name" value="FAD_PCMH"/>
    <property type="match status" value="1"/>
</dbReference>
<dbReference type="InterPro" id="IPR050416">
    <property type="entry name" value="FAD-linked_Oxidoreductase"/>
</dbReference>
<comment type="similarity">
    <text evidence="1">Belongs to the oxygen-dependent FAD-linked oxidoreductase family.</text>
</comment>
<dbReference type="AlphaFoldDB" id="A0A7H8R0I1"/>
<proteinExistence type="inferred from homology"/>
<keyword evidence="4" id="KW-0560">Oxidoreductase</keyword>
<dbReference type="InterPro" id="IPR006094">
    <property type="entry name" value="Oxid_FAD_bind_N"/>
</dbReference>
<evidence type="ECO:0000313" key="7">
    <source>
        <dbReference type="EMBL" id="QKX59536.1"/>
    </source>
</evidence>
<dbReference type="InterPro" id="IPR036318">
    <property type="entry name" value="FAD-bd_PCMH-like_sf"/>
</dbReference>
<dbReference type="PANTHER" id="PTHR42973">
    <property type="entry name" value="BINDING OXIDOREDUCTASE, PUTATIVE (AFU_ORTHOLOGUE AFUA_1G17690)-RELATED"/>
    <property type="match status" value="1"/>
</dbReference>
<organism evidence="7 8">
    <name type="scientific">Talaromyces rugulosus</name>
    <name type="common">Penicillium rugulosum</name>
    <dbReference type="NCBI Taxonomy" id="121627"/>
    <lineage>
        <taxon>Eukaryota</taxon>
        <taxon>Fungi</taxon>
        <taxon>Dikarya</taxon>
        <taxon>Ascomycota</taxon>
        <taxon>Pezizomycotina</taxon>
        <taxon>Eurotiomycetes</taxon>
        <taxon>Eurotiomycetidae</taxon>
        <taxon>Eurotiales</taxon>
        <taxon>Trichocomaceae</taxon>
        <taxon>Talaromyces</taxon>
        <taxon>Talaromyces sect. Islandici</taxon>
    </lineage>
</organism>
<dbReference type="GO" id="GO:0016491">
    <property type="term" value="F:oxidoreductase activity"/>
    <property type="evidence" value="ECO:0007669"/>
    <property type="project" value="UniProtKB-KW"/>
</dbReference>
<dbReference type="PANTHER" id="PTHR42973:SF13">
    <property type="entry name" value="FAD-BINDING PCMH-TYPE DOMAIN-CONTAINING PROTEIN"/>
    <property type="match status" value="1"/>
</dbReference>
<dbReference type="OrthoDB" id="2151789at2759"/>
<evidence type="ECO:0000259" key="6">
    <source>
        <dbReference type="PROSITE" id="PS51387"/>
    </source>
</evidence>
<evidence type="ECO:0000313" key="8">
    <source>
        <dbReference type="Proteomes" id="UP000509510"/>
    </source>
</evidence>
<dbReference type="RefSeq" id="XP_035345714.1">
    <property type="nucleotide sequence ID" value="XM_035489821.1"/>
</dbReference>
<name>A0A7H8R0I1_TALRU</name>